<dbReference type="EMBL" id="JAKMXF010000088">
    <property type="protein sequence ID" value="KAI6658643.1"/>
    <property type="molecule type" value="Genomic_DNA"/>
</dbReference>
<protein>
    <submittedName>
        <fullName evidence="4">Actin-related protein</fullName>
    </submittedName>
</protein>
<dbReference type="Pfam" id="PF00022">
    <property type="entry name" value="Actin"/>
    <property type="match status" value="1"/>
</dbReference>
<evidence type="ECO:0000256" key="2">
    <source>
        <dbReference type="SAM" id="MobiDB-lite"/>
    </source>
</evidence>
<dbReference type="InterPro" id="IPR004000">
    <property type="entry name" value="Actin"/>
</dbReference>
<dbReference type="SUPFAM" id="SSF50729">
    <property type="entry name" value="PH domain-like"/>
    <property type="match status" value="1"/>
</dbReference>
<dbReference type="PROSITE" id="PS50003">
    <property type="entry name" value="PH_DOMAIN"/>
    <property type="match status" value="1"/>
</dbReference>
<name>A0AAV7KCP8_9METZ</name>
<dbReference type="Gene3D" id="3.90.640.10">
    <property type="entry name" value="Actin, Chain A, domain 4"/>
    <property type="match status" value="1"/>
</dbReference>
<evidence type="ECO:0000259" key="3">
    <source>
        <dbReference type="PROSITE" id="PS50003"/>
    </source>
</evidence>
<evidence type="ECO:0000256" key="1">
    <source>
        <dbReference type="RuleBase" id="RU000487"/>
    </source>
</evidence>
<dbReference type="Gene3D" id="3.30.420.40">
    <property type="match status" value="2"/>
</dbReference>
<dbReference type="PANTHER" id="PTHR11937">
    <property type="entry name" value="ACTIN"/>
    <property type="match status" value="1"/>
</dbReference>
<accession>A0AAV7KCP8</accession>
<comment type="caution">
    <text evidence="4">The sequence shown here is derived from an EMBL/GenBank/DDBJ whole genome shotgun (WGS) entry which is preliminary data.</text>
</comment>
<feature type="domain" description="PH" evidence="3">
    <location>
        <begin position="108"/>
        <end position="232"/>
    </location>
</feature>
<evidence type="ECO:0000313" key="5">
    <source>
        <dbReference type="Proteomes" id="UP001165289"/>
    </source>
</evidence>
<dbReference type="Proteomes" id="UP001165289">
    <property type="component" value="Unassembled WGS sequence"/>
</dbReference>
<gene>
    <name evidence="4" type="ORF">LOD99_15441</name>
</gene>
<evidence type="ECO:0000313" key="4">
    <source>
        <dbReference type="EMBL" id="KAI6658643.1"/>
    </source>
</evidence>
<feature type="compositionally biased region" description="Polar residues" evidence="2">
    <location>
        <begin position="19"/>
        <end position="33"/>
    </location>
</feature>
<comment type="similarity">
    <text evidence="1">Belongs to the actin family.</text>
</comment>
<dbReference type="InterPro" id="IPR043129">
    <property type="entry name" value="ATPase_NBD"/>
</dbReference>
<dbReference type="SMART" id="SM00268">
    <property type="entry name" value="ACTIN"/>
    <property type="match status" value="1"/>
</dbReference>
<dbReference type="AlphaFoldDB" id="A0AAV7KCP8"/>
<feature type="region of interest" description="Disordered" evidence="2">
    <location>
        <begin position="168"/>
        <end position="187"/>
    </location>
</feature>
<dbReference type="SUPFAM" id="SSF53067">
    <property type="entry name" value="Actin-like ATPase domain"/>
    <property type="match status" value="2"/>
</dbReference>
<dbReference type="InterPro" id="IPR001849">
    <property type="entry name" value="PH_domain"/>
</dbReference>
<dbReference type="SMART" id="SM00233">
    <property type="entry name" value="PH"/>
    <property type="match status" value="1"/>
</dbReference>
<feature type="region of interest" description="Disordered" evidence="2">
    <location>
        <begin position="1"/>
        <end position="33"/>
    </location>
</feature>
<proteinExistence type="inferred from homology"/>
<sequence>MATESPDQEIPIMPRRSSLPDSEIQNSPETVSDNNRLDVRLNSATITRPEKPTLSIPRKRFWSFRRPATLRPEFNPKTLADFRVTDWDPTSLLMELYKTQNSHFHRPRLRKEGMLETLNLGQTRPGFFRRYKTKYLFVCDSTLTCFQAQPVNVNYSKPKIKVLLPAKDSEADTGAGETENDPSNDLMNSVRWQEGSSVVKVRDRQSNKWFTCRATSDEEAGEWFDTIRQEIYNPSFVKNQMTLHFETHPEEMADLVMIVGSSSVRAGFSQHQEGGPLIYFPSVVLHTEEAEVSNEFSWGFEAVHPSARNKARSLLKEGFRYSQDLQQNVFRPLHLSSLLYYVLCDLMRLRDMHRIRLLLSLPHVWKGYTEDVCHVILGELNLGALALVPGNILSLYHDSTSLTALVVRLGGGMEIIPIVDGVVLESAAQRNPELGGHLIDTMLRDLLAKLNIRTSSTVESFLWRLVKERYAFVSLDPEQDLIRAEQEPESLERFVDLSEFNPPNNLHSKFCLVAERFQCAEALFNPGLCGKDFPSVPQYIAQVLDRVDIDLRRDLAKRILLVGGTSLLPQLPERLHKEVSLILSQQGERRGFQLSINTMTDREHAAYLGGCQLLRDETYEPILSKEWIHLSEWQRDQEIHV</sequence>
<reference evidence="4 5" key="1">
    <citation type="journal article" date="2023" name="BMC Biol.">
        <title>The compact genome of the sponge Oopsacas minuta (Hexactinellida) is lacking key metazoan core genes.</title>
        <authorList>
            <person name="Santini S."/>
            <person name="Schenkelaars Q."/>
            <person name="Jourda C."/>
            <person name="Duchesne M."/>
            <person name="Belahbib H."/>
            <person name="Rocher C."/>
            <person name="Selva M."/>
            <person name="Riesgo A."/>
            <person name="Vervoort M."/>
            <person name="Leys S.P."/>
            <person name="Kodjabachian L."/>
            <person name="Le Bivic A."/>
            <person name="Borchiellini C."/>
            <person name="Claverie J.M."/>
            <person name="Renard E."/>
        </authorList>
    </citation>
    <scope>NUCLEOTIDE SEQUENCE [LARGE SCALE GENOMIC DNA]</scope>
    <source>
        <strain evidence="4">SPO-2</strain>
    </source>
</reference>
<organism evidence="4 5">
    <name type="scientific">Oopsacas minuta</name>
    <dbReference type="NCBI Taxonomy" id="111878"/>
    <lineage>
        <taxon>Eukaryota</taxon>
        <taxon>Metazoa</taxon>
        <taxon>Porifera</taxon>
        <taxon>Hexactinellida</taxon>
        <taxon>Hexasterophora</taxon>
        <taxon>Lyssacinosida</taxon>
        <taxon>Leucopsacidae</taxon>
        <taxon>Oopsacas</taxon>
    </lineage>
</organism>
<keyword evidence="5" id="KW-1185">Reference proteome</keyword>